<evidence type="ECO:0000313" key="4">
    <source>
        <dbReference type="Proteomes" id="UP001050691"/>
    </source>
</evidence>
<proteinExistence type="predicted"/>
<dbReference type="PANTHER" id="PTHR36223:SF1">
    <property type="entry name" value="TRANSCRIPTION ELONGATION FACTOR EAF N-TERMINAL DOMAIN-CONTAINING PROTEIN"/>
    <property type="match status" value="1"/>
</dbReference>
<keyword evidence="4" id="KW-1185">Reference proteome</keyword>
<feature type="domain" description="DUF7918" evidence="2">
    <location>
        <begin position="14"/>
        <end position="208"/>
    </location>
</feature>
<dbReference type="AlphaFoldDB" id="A0AAV5AG89"/>
<feature type="compositionally biased region" description="Polar residues" evidence="1">
    <location>
        <begin position="258"/>
        <end position="268"/>
    </location>
</feature>
<dbReference type="Pfam" id="PF25534">
    <property type="entry name" value="DUF7918"/>
    <property type="match status" value="1"/>
</dbReference>
<dbReference type="InterPro" id="IPR057678">
    <property type="entry name" value="DUF7918"/>
</dbReference>
<feature type="compositionally biased region" description="Basic and acidic residues" evidence="1">
    <location>
        <begin position="213"/>
        <end position="237"/>
    </location>
</feature>
<evidence type="ECO:0000259" key="2">
    <source>
        <dbReference type="Pfam" id="PF25534"/>
    </source>
</evidence>
<dbReference type="Proteomes" id="UP001050691">
    <property type="component" value="Unassembled WGS sequence"/>
</dbReference>
<reference evidence="3" key="1">
    <citation type="submission" date="2021-10" db="EMBL/GenBank/DDBJ databases">
        <title>De novo Genome Assembly of Clathrus columnatus (Basidiomycota, Fungi) Using Illumina and Nanopore Sequence Data.</title>
        <authorList>
            <person name="Ogiso-Tanaka E."/>
            <person name="Itagaki H."/>
            <person name="Hosoya T."/>
            <person name="Hosaka K."/>
        </authorList>
    </citation>
    <scope>NUCLEOTIDE SEQUENCE</scope>
    <source>
        <strain evidence="3">MO-923</strain>
    </source>
</reference>
<evidence type="ECO:0000313" key="3">
    <source>
        <dbReference type="EMBL" id="GJJ11915.1"/>
    </source>
</evidence>
<feature type="region of interest" description="Disordered" evidence="1">
    <location>
        <begin position="181"/>
        <end position="304"/>
    </location>
</feature>
<organism evidence="3 4">
    <name type="scientific">Clathrus columnatus</name>
    <dbReference type="NCBI Taxonomy" id="1419009"/>
    <lineage>
        <taxon>Eukaryota</taxon>
        <taxon>Fungi</taxon>
        <taxon>Dikarya</taxon>
        <taxon>Basidiomycota</taxon>
        <taxon>Agaricomycotina</taxon>
        <taxon>Agaricomycetes</taxon>
        <taxon>Phallomycetidae</taxon>
        <taxon>Phallales</taxon>
        <taxon>Clathraceae</taxon>
        <taxon>Clathrus</taxon>
    </lineage>
</organism>
<evidence type="ECO:0000256" key="1">
    <source>
        <dbReference type="SAM" id="MobiDB-lite"/>
    </source>
</evidence>
<accession>A0AAV5AG89</accession>
<protein>
    <recommendedName>
        <fullName evidence="2">DUF7918 domain-containing protein</fullName>
    </recommendedName>
</protein>
<name>A0AAV5AG89_9AGAM</name>
<dbReference type="EMBL" id="BPWL01000007">
    <property type="protein sequence ID" value="GJJ11915.1"/>
    <property type="molecule type" value="Genomic_DNA"/>
</dbReference>
<sequence>MAETESLKIPGYEFWVESNEKRMKQYRIQRTVEQDGNMISCYIASNPGAEFCVGIRKRKNGQSTIIKSYLDGNFVLEDTYKTSWAGDAYVSYLRTGNTKRGFAFSAINFTAALTITEDKDAELAPIPKDLGTIRLDVIRIKNLRYYEGRIPSPSFDTDLPTDIPTFSEKLKAENFHTISMQEPEEVESSPGPPAHYQFRYLDPPEKSPWYTTDRAREREKRKLDRQSSTTIKDESPETIKSQEPPVLKIDSDEEDKQYSVNHITTLSTKEGDIKEEDIEPEIPSSSKRPREPSEPVQVKRIKRV</sequence>
<comment type="caution">
    <text evidence="3">The sequence shown here is derived from an EMBL/GenBank/DDBJ whole genome shotgun (WGS) entry which is preliminary data.</text>
</comment>
<dbReference type="PANTHER" id="PTHR36223">
    <property type="entry name" value="BETA-LACTAMASE-TYPE TRANSPEPTIDASE FOLD DOMAIN CONTAINING PROTEIN"/>
    <property type="match status" value="1"/>
</dbReference>
<gene>
    <name evidence="3" type="ORF">Clacol_006153</name>
</gene>